<dbReference type="Proteomes" id="UP000632195">
    <property type="component" value="Unassembled WGS sequence"/>
</dbReference>
<accession>A0AA37F9D0</accession>
<dbReference type="AlphaFoldDB" id="A0AA37F9D0"/>
<protein>
    <submittedName>
        <fullName evidence="1">Uncharacterized protein</fullName>
    </submittedName>
</protein>
<evidence type="ECO:0000313" key="1">
    <source>
        <dbReference type="EMBL" id="GGM68271.1"/>
    </source>
</evidence>
<name>A0AA37F9D0_9ARCH</name>
<comment type="caution">
    <text evidence="1">The sequence shown here is derived from an EMBL/GenBank/DDBJ whole genome shotgun (WGS) entry which is preliminary data.</text>
</comment>
<reference evidence="1" key="1">
    <citation type="journal article" date="2014" name="Int. J. Syst. Evol. Microbiol.">
        <title>Complete genome sequence of Corynebacterium casei LMG S-19264T (=DSM 44701T), isolated from a smear-ripened cheese.</title>
        <authorList>
            <consortium name="US DOE Joint Genome Institute (JGI-PGF)"/>
            <person name="Walter F."/>
            <person name="Albersmeier A."/>
            <person name="Kalinowski J."/>
            <person name="Ruckert C."/>
        </authorList>
    </citation>
    <scope>NUCLEOTIDE SEQUENCE</scope>
    <source>
        <strain evidence="1">JCM 13583</strain>
    </source>
</reference>
<gene>
    <name evidence="1" type="ORF">GCM10007108_02970</name>
</gene>
<evidence type="ECO:0000313" key="2">
    <source>
        <dbReference type="Proteomes" id="UP000632195"/>
    </source>
</evidence>
<organism evidence="1 2">
    <name type="scientific">Thermogymnomonas acidicola</name>
    <dbReference type="NCBI Taxonomy" id="399579"/>
    <lineage>
        <taxon>Archaea</taxon>
        <taxon>Methanobacteriati</taxon>
        <taxon>Thermoplasmatota</taxon>
        <taxon>Thermoplasmata</taxon>
        <taxon>Thermoplasmatales</taxon>
        <taxon>Thermogymnomonas</taxon>
    </lineage>
</organism>
<dbReference type="EMBL" id="BMNY01000001">
    <property type="protein sequence ID" value="GGM68271.1"/>
    <property type="molecule type" value="Genomic_DNA"/>
</dbReference>
<sequence length="137" mass="15048">MRRENREIPPIFLVFYYNFPGIQFNRGGYPPPSTSTPGIGTQFNGWQDLEIDLTENLTGPGWYTTGQVPILHWGTGPVNYVYGGNVTPGLLDTGNSSISPVQLIGPLYYGFTYTCNLVYAFMTNFWPVANLTGPGGG</sequence>
<keyword evidence="2" id="KW-1185">Reference proteome</keyword>
<reference evidence="1" key="2">
    <citation type="submission" date="2022-09" db="EMBL/GenBank/DDBJ databases">
        <authorList>
            <person name="Sun Q."/>
            <person name="Ohkuma M."/>
        </authorList>
    </citation>
    <scope>NUCLEOTIDE SEQUENCE</scope>
    <source>
        <strain evidence="1">JCM 13583</strain>
    </source>
</reference>
<proteinExistence type="predicted"/>